<protein>
    <submittedName>
        <fullName evidence="2">Uncharacterized protein</fullName>
    </submittedName>
</protein>
<name>A0AAN5C114_9BILA</name>
<feature type="region of interest" description="Disordered" evidence="1">
    <location>
        <begin position="32"/>
        <end position="69"/>
    </location>
</feature>
<dbReference type="Proteomes" id="UP001328107">
    <property type="component" value="Unassembled WGS sequence"/>
</dbReference>
<dbReference type="EMBL" id="BTRK01000001">
    <property type="protein sequence ID" value="GMR32853.1"/>
    <property type="molecule type" value="Genomic_DNA"/>
</dbReference>
<feature type="non-terminal residue" evidence="2">
    <location>
        <position position="89"/>
    </location>
</feature>
<reference evidence="3" key="1">
    <citation type="submission" date="2022-10" db="EMBL/GenBank/DDBJ databases">
        <title>Genome assembly of Pristionchus species.</title>
        <authorList>
            <person name="Yoshida K."/>
            <person name="Sommer R.J."/>
        </authorList>
    </citation>
    <scope>NUCLEOTIDE SEQUENCE [LARGE SCALE GENOMIC DNA]</scope>
    <source>
        <strain evidence="3">RS5460</strain>
    </source>
</reference>
<evidence type="ECO:0000256" key="1">
    <source>
        <dbReference type="SAM" id="MobiDB-lite"/>
    </source>
</evidence>
<sequence length="89" mass="10132">CELGMRGEVDEVTRVHQVVCLFQLRVMSDDESDTVEVRRADEDDREQSRERTMQPPVGASNALEEEGKGVIILEDETNRRRIHADAHAV</sequence>
<keyword evidence="3" id="KW-1185">Reference proteome</keyword>
<comment type="caution">
    <text evidence="2">The sequence shown here is derived from an EMBL/GenBank/DDBJ whole genome shotgun (WGS) entry which is preliminary data.</text>
</comment>
<accession>A0AAN5C114</accession>
<feature type="non-terminal residue" evidence="2">
    <location>
        <position position="1"/>
    </location>
</feature>
<dbReference type="AlphaFoldDB" id="A0AAN5C114"/>
<evidence type="ECO:0000313" key="2">
    <source>
        <dbReference type="EMBL" id="GMR32853.1"/>
    </source>
</evidence>
<organism evidence="2 3">
    <name type="scientific">Pristionchus mayeri</name>
    <dbReference type="NCBI Taxonomy" id="1317129"/>
    <lineage>
        <taxon>Eukaryota</taxon>
        <taxon>Metazoa</taxon>
        <taxon>Ecdysozoa</taxon>
        <taxon>Nematoda</taxon>
        <taxon>Chromadorea</taxon>
        <taxon>Rhabditida</taxon>
        <taxon>Rhabditina</taxon>
        <taxon>Diplogasteromorpha</taxon>
        <taxon>Diplogasteroidea</taxon>
        <taxon>Neodiplogasteridae</taxon>
        <taxon>Pristionchus</taxon>
    </lineage>
</organism>
<gene>
    <name evidence="2" type="ORF">PMAYCL1PPCAC_03049</name>
</gene>
<feature type="compositionally biased region" description="Basic and acidic residues" evidence="1">
    <location>
        <begin position="35"/>
        <end position="52"/>
    </location>
</feature>
<evidence type="ECO:0000313" key="3">
    <source>
        <dbReference type="Proteomes" id="UP001328107"/>
    </source>
</evidence>
<proteinExistence type="predicted"/>